<feature type="region of interest" description="Disordered" evidence="1">
    <location>
        <begin position="1"/>
        <end position="32"/>
    </location>
</feature>
<accession>A0A2J6S3S9</accession>
<proteinExistence type="predicted"/>
<dbReference type="AlphaFoldDB" id="A0A2J6S3S9"/>
<name>A0A2J6S3S9_HYAVF</name>
<keyword evidence="3" id="KW-1185">Reference proteome</keyword>
<dbReference type="EMBL" id="KZ613940">
    <property type="protein sequence ID" value="PMD45424.1"/>
    <property type="molecule type" value="Genomic_DNA"/>
</dbReference>
<sequence>MFSQSDTYDANAGFRVQRQQEPSSSSQDEKEEDGLLGMGLLQLQCFGHDTGSRPLSCLSNAEMRDLRGSQAGALEVVAANCSPPHESRHQRLLDQATFDGIALMQIQPRFITLSESLQTQILLEPYLEYGFSCPSSPLPQPSTIHSGLPSVALKRKLPPVRDLSRHSFHMRPSK</sequence>
<evidence type="ECO:0000256" key="1">
    <source>
        <dbReference type="SAM" id="MobiDB-lite"/>
    </source>
</evidence>
<organism evidence="2 3">
    <name type="scientific">Hyaloscypha variabilis (strain UAMH 11265 / GT02V1 / F)</name>
    <name type="common">Meliniomyces variabilis</name>
    <dbReference type="NCBI Taxonomy" id="1149755"/>
    <lineage>
        <taxon>Eukaryota</taxon>
        <taxon>Fungi</taxon>
        <taxon>Dikarya</taxon>
        <taxon>Ascomycota</taxon>
        <taxon>Pezizomycotina</taxon>
        <taxon>Leotiomycetes</taxon>
        <taxon>Helotiales</taxon>
        <taxon>Hyaloscyphaceae</taxon>
        <taxon>Hyaloscypha</taxon>
        <taxon>Hyaloscypha variabilis</taxon>
    </lineage>
</organism>
<feature type="compositionally biased region" description="Polar residues" evidence="1">
    <location>
        <begin position="17"/>
        <end position="26"/>
    </location>
</feature>
<dbReference type="Proteomes" id="UP000235786">
    <property type="component" value="Unassembled WGS sequence"/>
</dbReference>
<evidence type="ECO:0000313" key="3">
    <source>
        <dbReference type="Proteomes" id="UP000235786"/>
    </source>
</evidence>
<protein>
    <submittedName>
        <fullName evidence="2">Uncharacterized protein</fullName>
    </submittedName>
</protein>
<gene>
    <name evidence="2" type="ORF">L207DRAFT_508319</name>
</gene>
<reference evidence="2 3" key="1">
    <citation type="submission" date="2016-04" db="EMBL/GenBank/DDBJ databases">
        <title>A degradative enzymes factory behind the ericoid mycorrhizal symbiosis.</title>
        <authorList>
            <consortium name="DOE Joint Genome Institute"/>
            <person name="Martino E."/>
            <person name="Morin E."/>
            <person name="Grelet G."/>
            <person name="Kuo A."/>
            <person name="Kohler A."/>
            <person name="Daghino S."/>
            <person name="Barry K."/>
            <person name="Choi C."/>
            <person name="Cichocki N."/>
            <person name="Clum A."/>
            <person name="Copeland A."/>
            <person name="Hainaut M."/>
            <person name="Haridas S."/>
            <person name="Labutti K."/>
            <person name="Lindquist E."/>
            <person name="Lipzen A."/>
            <person name="Khouja H.-R."/>
            <person name="Murat C."/>
            <person name="Ohm R."/>
            <person name="Olson A."/>
            <person name="Spatafora J."/>
            <person name="Veneault-Fourrey C."/>
            <person name="Henrissat B."/>
            <person name="Grigoriev I."/>
            <person name="Martin F."/>
            <person name="Perotto S."/>
        </authorList>
    </citation>
    <scope>NUCLEOTIDE SEQUENCE [LARGE SCALE GENOMIC DNA]</scope>
    <source>
        <strain evidence="2 3">F</strain>
    </source>
</reference>
<evidence type="ECO:0000313" key="2">
    <source>
        <dbReference type="EMBL" id="PMD45424.1"/>
    </source>
</evidence>